<keyword evidence="12" id="KW-1185">Reference proteome</keyword>
<dbReference type="SUPFAM" id="SSF57667">
    <property type="entry name" value="beta-beta-alpha zinc fingers"/>
    <property type="match status" value="2"/>
</dbReference>
<comment type="subcellular location">
    <subcellularLocation>
        <location evidence="1">Nucleus</location>
    </subcellularLocation>
</comment>
<dbReference type="PANTHER" id="PTHR45993">
    <property type="entry name" value="B-CELL LYMPHOMA/LEUKEMIA 11"/>
    <property type="match status" value="1"/>
</dbReference>
<keyword evidence="7" id="KW-0804">Transcription</keyword>
<proteinExistence type="predicted"/>
<reference evidence="11" key="1">
    <citation type="submission" date="2019-05" db="EMBL/GenBank/DDBJ databases">
        <title>Annotation for the trematode Fasciolopsis buski.</title>
        <authorList>
            <person name="Choi Y.-J."/>
        </authorList>
    </citation>
    <scope>NUCLEOTIDE SEQUENCE</scope>
    <source>
        <strain evidence="11">HT</strain>
        <tissue evidence="11">Whole worm</tissue>
    </source>
</reference>
<evidence type="ECO:0000313" key="11">
    <source>
        <dbReference type="EMBL" id="KAA0184940.1"/>
    </source>
</evidence>
<evidence type="ECO:0000256" key="8">
    <source>
        <dbReference type="ARBA" id="ARBA00023242"/>
    </source>
</evidence>
<evidence type="ECO:0000256" key="4">
    <source>
        <dbReference type="ARBA" id="ARBA00022771"/>
    </source>
</evidence>
<evidence type="ECO:0000256" key="5">
    <source>
        <dbReference type="ARBA" id="ARBA00022833"/>
    </source>
</evidence>
<organism evidence="11 12">
    <name type="scientific">Fasciolopsis buskii</name>
    <dbReference type="NCBI Taxonomy" id="27845"/>
    <lineage>
        <taxon>Eukaryota</taxon>
        <taxon>Metazoa</taxon>
        <taxon>Spiralia</taxon>
        <taxon>Lophotrochozoa</taxon>
        <taxon>Platyhelminthes</taxon>
        <taxon>Trematoda</taxon>
        <taxon>Digenea</taxon>
        <taxon>Plagiorchiida</taxon>
        <taxon>Echinostomata</taxon>
        <taxon>Echinostomatoidea</taxon>
        <taxon>Fasciolidae</taxon>
        <taxon>Fasciolopsis</taxon>
    </lineage>
</organism>
<dbReference type="AlphaFoldDB" id="A0A8E0RLJ0"/>
<gene>
    <name evidence="11" type="ORF">FBUS_01606</name>
</gene>
<dbReference type="Pfam" id="PF00096">
    <property type="entry name" value="zf-C2H2"/>
    <property type="match status" value="3"/>
</dbReference>
<dbReference type="PROSITE" id="PS50157">
    <property type="entry name" value="ZINC_FINGER_C2H2_2"/>
    <property type="match status" value="3"/>
</dbReference>
<evidence type="ECO:0000256" key="9">
    <source>
        <dbReference type="PROSITE-ProRule" id="PRU00042"/>
    </source>
</evidence>
<dbReference type="FunFam" id="3.30.160.60:FF:000112">
    <property type="entry name" value="Mds1 and evi1 complex locus protein"/>
    <property type="match status" value="1"/>
</dbReference>
<evidence type="ECO:0000256" key="1">
    <source>
        <dbReference type="ARBA" id="ARBA00004123"/>
    </source>
</evidence>
<accession>A0A8E0RLJ0</accession>
<dbReference type="GO" id="GO:0005694">
    <property type="term" value="C:chromosome"/>
    <property type="evidence" value="ECO:0007669"/>
    <property type="project" value="UniProtKB-ARBA"/>
</dbReference>
<keyword evidence="5" id="KW-0862">Zinc</keyword>
<dbReference type="InterPro" id="IPR036236">
    <property type="entry name" value="Znf_C2H2_sf"/>
</dbReference>
<dbReference type="InterPro" id="IPR013087">
    <property type="entry name" value="Znf_C2H2_type"/>
</dbReference>
<dbReference type="FunFam" id="3.30.160.60:FF:001732">
    <property type="entry name" value="Zgc:162936"/>
    <property type="match status" value="1"/>
</dbReference>
<feature type="domain" description="C2H2-type" evidence="10">
    <location>
        <begin position="338"/>
        <end position="366"/>
    </location>
</feature>
<dbReference type="InterPro" id="IPR051497">
    <property type="entry name" value="Dev/Hematopoietic_TF"/>
</dbReference>
<dbReference type="PROSITE" id="PS00028">
    <property type="entry name" value="ZINC_FINGER_C2H2_1"/>
    <property type="match status" value="3"/>
</dbReference>
<comment type="caution">
    <text evidence="11">The sequence shown here is derived from an EMBL/GenBank/DDBJ whole genome shotgun (WGS) entry which is preliminary data.</text>
</comment>
<keyword evidence="8" id="KW-0539">Nucleus</keyword>
<feature type="domain" description="C2H2-type" evidence="10">
    <location>
        <begin position="367"/>
        <end position="389"/>
    </location>
</feature>
<dbReference type="GO" id="GO:0006357">
    <property type="term" value="P:regulation of transcription by RNA polymerase II"/>
    <property type="evidence" value="ECO:0007669"/>
    <property type="project" value="UniProtKB-ARBA"/>
</dbReference>
<dbReference type="GO" id="GO:0045893">
    <property type="term" value="P:positive regulation of DNA-templated transcription"/>
    <property type="evidence" value="ECO:0007669"/>
    <property type="project" value="UniProtKB-ARBA"/>
</dbReference>
<evidence type="ECO:0000313" key="12">
    <source>
        <dbReference type="Proteomes" id="UP000728185"/>
    </source>
</evidence>
<dbReference type="GO" id="GO:0000978">
    <property type="term" value="F:RNA polymerase II cis-regulatory region sequence-specific DNA binding"/>
    <property type="evidence" value="ECO:0007669"/>
    <property type="project" value="TreeGrafter"/>
</dbReference>
<evidence type="ECO:0000256" key="2">
    <source>
        <dbReference type="ARBA" id="ARBA00022723"/>
    </source>
</evidence>
<dbReference type="SMART" id="SM00355">
    <property type="entry name" value="ZnF_C2H2"/>
    <property type="match status" value="3"/>
</dbReference>
<evidence type="ECO:0000256" key="3">
    <source>
        <dbReference type="ARBA" id="ARBA00022737"/>
    </source>
</evidence>
<keyword evidence="4 9" id="KW-0863">Zinc-finger</keyword>
<keyword evidence="2" id="KW-0479">Metal-binding</keyword>
<dbReference type="EMBL" id="LUCM01010804">
    <property type="protein sequence ID" value="KAA0184940.1"/>
    <property type="molecule type" value="Genomic_DNA"/>
</dbReference>
<evidence type="ECO:0000256" key="7">
    <source>
        <dbReference type="ARBA" id="ARBA00023163"/>
    </source>
</evidence>
<name>A0A8E0RLJ0_9TREM</name>
<dbReference type="OrthoDB" id="3437960at2759"/>
<dbReference type="Proteomes" id="UP000728185">
    <property type="component" value="Unassembled WGS sequence"/>
</dbReference>
<keyword evidence="6" id="KW-0805">Transcription regulation</keyword>
<dbReference type="GO" id="GO:0005634">
    <property type="term" value="C:nucleus"/>
    <property type="evidence" value="ECO:0007669"/>
    <property type="project" value="UniProtKB-SubCell"/>
</dbReference>
<dbReference type="GO" id="GO:0008270">
    <property type="term" value="F:zinc ion binding"/>
    <property type="evidence" value="ECO:0007669"/>
    <property type="project" value="UniProtKB-KW"/>
</dbReference>
<evidence type="ECO:0000259" key="10">
    <source>
        <dbReference type="PROSITE" id="PS50157"/>
    </source>
</evidence>
<protein>
    <submittedName>
        <fullName evidence="11">MDS1 and EVI1 complex locus protein EVI1</fullName>
    </submittedName>
</protein>
<dbReference type="GO" id="GO:0003700">
    <property type="term" value="F:DNA-binding transcription factor activity"/>
    <property type="evidence" value="ECO:0007669"/>
    <property type="project" value="TreeGrafter"/>
</dbReference>
<sequence>MSWMPTPGTCAVMVNRDVDSGPLDLSRKTGQTDVRSMDRRIPRLPLGTLNQTVTDTANSMMKSCMETSSSETNQTPTMMMMTRFPVDSPLMSSLVHSRVLSIPSLKSDMSDATETILNVCATMRISAHNPLDYSNTPLIIPRPEELLAMSMSHHRLHSRYTNSDQSNTRSLNNALLTDVSPVKQAKPPFQLPSRIVPSFVPNMNWLFESPAPPASDVRFGTTDQNHARHPRVNHLSNKPSWYSLSYALNAAAKCRSRVLGGLAFRSRVRRESNNSVINYSPHKSSKANLSNLTDPLIETKLPGTVKRERYHCQYCGKLFPRSANLTRHIRTHTGEQPYKCMHCPRSFSISSNLQRHIRNIHQKERPFHCSVCLKRFGQRANLERHIRNHLIGMSVCGAAPVCPS</sequence>
<dbReference type="Gene3D" id="3.30.160.60">
    <property type="entry name" value="Classic Zinc Finger"/>
    <property type="match status" value="3"/>
</dbReference>
<dbReference type="FunFam" id="3.30.160.60:FF:001289">
    <property type="entry name" value="Zinc finger protein 574"/>
    <property type="match status" value="1"/>
</dbReference>
<keyword evidence="3" id="KW-0677">Repeat</keyword>
<dbReference type="PANTHER" id="PTHR45993:SF10">
    <property type="entry name" value="ZINC FINGER PROTEIN 208 ISOFORM X1-RELATED"/>
    <property type="match status" value="1"/>
</dbReference>
<feature type="domain" description="C2H2-type" evidence="10">
    <location>
        <begin position="310"/>
        <end position="337"/>
    </location>
</feature>
<evidence type="ECO:0000256" key="6">
    <source>
        <dbReference type="ARBA" id="ARBA00023015"/>
    </source>
</evidence>